<organism evidence="3 4">
    <name type="scientific">Microbacterium invictum</name>
    <dbReference type="NCBI Taxonomy" id="515415"/>
    <lineage>
        <taxon>Bacteria</taxon>
        <taxon>Bacillati</taxon>
        <taxon>Actinomycetota</taxon>
        <taxon>Actinomycetes</taxon>
        <taxon>Micrococcales</taxon>
        <taxon>Microbacteriaceae</taxon>
        <taxon>Microbacterium</taxon>
    </lineage>
</organism>
<name>A0AA40SPP9_9MICO</name>
<evidence type="ECO:0000313" key="4">
    <source>
        <dbReference type="Proteomes" id="UP000549113"/>
    </source>
</evidence>
<dbReference type="Gene3D" id="3.40.50.11010">
    <property type="match status" value="1"/>
</dbReference>
<evidence type="ECO:0000256" key="2">
    <source>
        <dbReference type="ARBA" id="ARBA00022679"/>
    </source>
</evidence>
<protein>
    <submittedName>
        <fullName evidence="3">Teichuronic acid biosynthesis glycosyltransferase TuaH</fullName>
        <ecNumber evidence="3">2.4.-.-</ecNumber>
    </submittedName>
</protein>
<dbReference type="SUPFAM" id="SSF53756">
    <property type="entry name" value="UDP-Glycosyltransferase/glycogen phosphorylase"/>
    <property type="match status" value="1"/>
</dbReference>
<dbReference type="PANTHER" id="PTHR12526:SF510">
    <property type="entry name" value="D-INOSITOL 3-PHOSPHATE GLYCOSYLTRANSFERASE"/>
    <property type="match status" value="1"/>
</dbReference>
<proteinExistence type="predicted"/>
<accession>A0AA40SPP9</accession>
<keyword evidence="2 3" id="KW-0808">Transferase</keyword>
<dbReference type="Pfam" id="PF13692">
    <property type="entry name" value="Glyco_trans_1_4"/>
    <property type="match status" value="1"/>
</dbReference>
<dbReference type="PANTHER" id="PTHR12526">
    <property type="entry name" value="GLYCOSYLTRANSFERASE"/>
    <property type="match status" value="1"/>
</dbReference>
<keyword evidence="1 3" id="KW-0328">Glycosyltransferase</keyword>
<reference evidence="3 4" key="1">
    <citation type="submission" date="2020-08" db="EMBL/GenBank/DDBJ databases">
        <title>Sequencing the genomes of 1000 actinobacteria strains.</title>
        <authorList>
            <person name="Klenk H.-P."/>
        </authorList>
    </citation>
    <scope>NUCLEOTIDE SEQUENCE [LARGE SCALE GENOMIC DNA]</scope>
    <source>
        <strain evidence="3 4">DSM 19600</strain>
    </source>
</reference>
<dbReference type="Proteomes" id="UP000549113">
    <property type="component" value="Unassembled WGS sequence"/>
</dbReference>
<evidence type="ECO:0000256" key="1">
    <source>
        <dbReference type="ARBA" id="ARBA00022676"/>
    </source>
</evidence>
<dbReference type="GO" id="GO:0016757">
    <property type="term" value="F:glycosyltransferase activity"/>
    <property type="evidence" value="ECO:0007669"/>
    <property type="project" value="UniProtKB-KW"/>
</dbReference>
<dbReference type="Gene3D" id="3.40.50.2000">
    <property type="entry name" value="Glycogen Phosphorylase B"/>
    <property type="match status" value="1"/>
</dbReference>
<dbReference type="EMBL" id="JACIFH010000001">
    <property type="protein sequence ID" value="MBB4140137.1"/>
    <property type="molecule type" value="Genomic_DNA"/>
</dbReference>
<dbReference type="EC" id="2.4.-.-" evidence="3"/>
<keyword evidence="4" id="KW-1185">Reference proteome</keyword>
<sequence length="370" mass="39680">MSDRHAAQEGTAAAEGGRILFLSHSHAFGPFRVGSHHYARTVAHRGYDVVHLSTPISLAHRAIGRVARGDVAAVPKGLHRDADGVTHLVPRTALPRPYGPFRVARELSHHGIHSPFDAVLIDQPLLWDDSVRTLARRLVYRPTDLYPSGVKERLQRQIVTAADGVVATSAEVLRGLGPLDVPTLVLENGVDAARFAPVGDATEERDAVCVYVGALDQRFDWPQLDAWARAHSDVRFAVAGPAATPPTAVAGNVDLLGPVPYDALPALLHDARVGLLPLSDDPLNAGRSPMKLYEYLAAGLAVVARETPVIRPDEEDGLFTYAGTADADEALRRALAHPSPNATGEQRAAAESWEAKTDALMGFVRGLTAR</sequence>
<dbReference type="AlphaFoldDB" id="A0AA40SPP9"/>
<dbReference type="RefSeq" id="WP_183499715.1">
    <property type="nucleotide sequence ID" value="NZ_BAABCO010000002.1"/>
</dbReference>
<evidence type="ECO:0000313" key="3">
    <source>
        <dbReference type="EMBL" id="MBB4140137.1"/>
    </source>
</evidence>
<gene>
    <name evidence="3" type="ORF">BKA10_001931</name>
</gene>
<comment type="caution">
    <text evidence="3">The sequence shown here is derived from an EMBL/GenBank/DDBJ whole genome shotgun (WGS) entry which is preliminary data.</text>
</comment>